<dbReference type="AlphaFoldDB" id="A0AA89BKX5"/>
<dbReference type="GO" id="GO:0043516">
    <property type="term" value="P:regulation of DNA damage response, signal transduction by p53 class mediator"/>
    <property type="evidence" value="ECO:0007669"/>
    <property type="project" value="TreeGrafter"/>
</dbReference>
<feature type="domain" description="SET" evidence="1">
    <location>
        <begin position="1"/>
        <end position="67"/>
    </location>
</feature>
<gene>
    <name evidence="2" type="ORF">FSP39_020927</name>
</gene>
<comment type="caution">
    <text evidence="2">The sequence shown here is derived from an EMBL/GenBank/DDBJ whole genome shotgun (WGS) entry which is preliminary data.</text>
</comment>
<dbReference type="InterPro" id="IPR046341">
    <property type="entry name" value="SET_dom_sf"/>
</dbReference>
<reference evidence="2" key="1">
    <citation type="submission" date="2019-08" db="EMBL/GenBank/DDBJ databases">
        <title>The improved chromosome-level genome for the pearl oyster Pinctada fucata martensii using PacBio sequencing and Hi-C.</title>
        <authorList>
            <person name="Zheng Z."/>
        </authorList>
    </citation>
    <scope>NUCLEOTIDE SEQUENCE</scope>
    <source>
        <strain evidence="2">ZZ-2019</strain>
        <tissue evidence="2">Adductor muscle</tissue>
    </source>
</reference>
<name>A0AA89BKX5_PINIB</name>
<dbReference type="InterPro" id="IPR051760">
    <property type="entry name" value="KMT5A"/>
</dbReference>
<dbReference type="GO" id="GO:0042799">
    <property type="term" value="F:histone H4K20 methyltransferase activity"/>
    <property type="evidence" value="ECO:0007669"/>
    <property type="project" value="TreeGrafter"/>
</dbReference>
<dbReference type="PANTHER" id="PTHR46167:SF1">
    <property type="entry name" value="N-LYSINE METHYLTRANSFERASE KMT5A"/>
    <property type="match status" value="1"/>
</dbReference>
<dbReference type="GO" id="GO:0005700">
    <property type="term" value="C:polytene chromosome"/>
    <property type="evidence" value="ECO:0007669"/>
    <property type="project" value="TreeGrafter"/>
</dbReference>
<evidence type="ECO:0000259" key="1">
    <source>
        <dbReference type="PROSITE" id="PS50280"/>
    </source>
</evidence>
<evidence type="ECO:0000313" key="2">
    <source>
        <dbReference type="EMBL" id="KAK3084892.1"/>
    </source>
</evidence>
<proteinExistence type="predicted"/>
<evidence type="ECO:0000313" key="3">
    <source>
        <dbReference type="Proteomes" id="UP001186944"/>
    </source>
</evidence>
<dbReference type="EMBL" id="VSWD01000013">
    <property type="protein sequence ID" value="KAK3084892.1"/>
    <property type="molecule type" value="Genomic_DNA"/>
</dbReference>
<sequence length="82" mass="9332">MYYFVHKNKSYCVDATAESGRLGRLINHSKVAGNCHTKLIDINQRPYLILVASRDISAGEELLYDYGDRSKSSLESHPWLKS</sequence>
<protein>
    <recommendedName>
        <fullName evidence="1">SET domain-containing protein</fullName>
    </recommendedName>
</protein>
<dbReference type="SUPFAM" id="SSF82199">
    <property type="entry name" value="SET domain"/>
    <property type="match status" value="1"/>
</dbReference>
<dbReference type="PROSITE" id="PS50280">
    <property type="entry name" value="SET"/>
    <property type="match status" value="1"/>
</dbReference>
<organism evidence="2 3">
    <name type="scientific">Pinctada imbricata</name>
    <name type="common">Atlantic pearl-oyster</name>
    <name type="synonym">Pinctada martensii</name>
    <dbReference type="NCBI Taxonomy" id="66713"/>
    <lineage>
        <taxon>Eukaryota</taxon>
        <taxon>Metazoa</taxon>
        <taxon>Spiralia</taxon>
        <taxon>Lophotrochozoa</taxon>
        <taxon>Mollusca</taxon>
        <taxon>Bivalvia</taxon>
        <taxon>Autobranchia</taxon>
        <taxon>Pteriomorphia</taxon>
        <taxon>Pterioida</taxon>
        <taxon>Pterioidea</taxon>
        <taxon>Pteriidae</taxon>
        <taxon>Pinctada</taxon>
    </lineage>
</organism>
<dbReference type="GO" id="GO:0006357">
    <property type="term" value="P:regulation of transcription by RNA polymerase II"/>
    <property type="evidence" value="ECO:0007669"/>
    <property type="project" value="TreeGrafter"/>
</dbReference>
<dbReference type="PANTHER" id="PTHR46167">
    <property type="entry name" value="N-LYSINE METHYLTRANSFERASE KMT5A"/>
    <property type="match status" value="1"/>
</dbReference>
<dbReference type="Proteomes" id="UP001186944">
    <property type="component" value="Unassembled WGS sequence"/>
</dbReference>
<dbReference type="Pfam" id="PF00856">
    <property type="entry name" value="SET"/>
    <property type="match status" value="1"/>
</dbReference>
<dbReference type="InterPro" id="IPR001214">
    <property type="entry name" value="SET_dom"/>
</dbReference>
<accession>A0AA89BKX5</accession>
<dbReference type="GO" id="GO:0005634">
    <property type="term" value="C:nucleus"/>
    <property type="evidence" value="ECO:0007669"/>
    <property type="project" value="TreeGrafter"/>
</dbReference>
<dbReference type="Gene3D" id="2.170.270.10">
    <property type="entry name" value="SET domain"/>
    <property type="match status" value="1"/>
</dbReference>
<keyword evidence="3" id="KW-1185">Reference proteome</keyword>